<reference evidence="4" key="1">
    <citation type="submission" date="2017-02" db="EMBL/GenBank/DDBJ databases">
        <authorList>
            <person name="Varghese N."/>
            <person name="Submissions S."/>
        </authorList>
    </citation>
    <scope>NUCLEOTIDE SEQUENCE [LARGE SCALE GENOMIC DNA]</scope>
    <source>
        <strain evidence="4">ATCC 25662</strain>
    </source>
</reference>
<organism evidence="3 4">
    <name type="scientific">Anaerorhabdus furcosa</name>
    <dbReference type="NCBI Taxonomy" id="118967"/>
    <lineage>
        <taxon>Bacteria</taxon>
        <taxon>Bacillati</taxon>
        <taxon>Bacillota</taxon>
        <taxon>Erysipelotrichia</taxon>
        <taxon>Erysipelotrichales</taxon>
        <taxon>Erysipelotrichaceae</taxon>
        <taxon>Anaerorhabdus</taxon>
    </lineage>
</organism>
<feature type="coiled-coil region" evidence="1">
    <location>
        <begin position="1533"/>
        <end position="1603"/>
    </location>
</feature>
<dbReference type="OrthoDB" id="5422202at2"/>
<evidence type="ECO:0000256" key="2">
    <source>
        <dbReference type="SAM" id="MobiDB-lite"/>
    </source>
</evidence>
<gene>
    <name evidence="3" type="ORF">SAMN02745191_2060</name>
</gene>
<feature type="coiled-coil region" evidence="1">
    <location>
        <begin position="1373"/>
        <end position="1425"/>
    </location>
</feature>
<feature type="coiled-coil region" evidence="1">
    <location>
        <begin position="400"/>
        <end position="628"/>
    </location>
</feature>
<proteinExistence type="predicted"/>
<dbReference type="Proteomes" id="UP000243297">
    <property type="component" value="Unassembled WGS sequence"/>
</dbReference>
<feature type="coiled-coil region" evidence="1">
    <location>
        <begin position="659"/>
        <end position="686"/>
    </location>
</feature>
<dbReference type="STRING" id="118967.SAMN02745191_2060"/>
<accession>A0A1T4PIX7</accession>
<evidence type="ECO:0000256" key="1">
    <source>
        <dbReference type="SAM" id="Coils"/>
    </source>
</evidence>
<protein>
    <submittedName>
        <fullName evidence="3">Uncharacterized protein</fullName>
    </submittedName>
</protein>
<dbReference type="RefSeq" id="WP_078712457.1">
    <property type="nucleotide sequence ID" value="NZ_FUWY01000006.1"/>
</dbReference>
<sequence length="1636" mass="194662">MAKFNFLDAFKKQEETKPSDIQIEIEEREKSIEQLEKKLEHSGVLLGNEEKTQNIEYSAKKKQVEVAKKEATQLMDEIEDKSEKLQNSMKELSNKSEKAAKDVNKKKAALLADASKKSNALKSQIAKKEKEIEEEIKGIKQSQDKLFIKERNRLIQETEALKESLSSVAAIESEKQKKELKKMESQIEKMKKSFDKEIIDLENKLSEALKNEEITLESYNQAIQNIKDSRKAEIDNRKVELQAKVSQWAASYNEFAQNNRVFLDAKKAELELLKQHESSLKDLLKQKQDKIDIEKNNLIQEYASKVKELEVNHNHLQNTLAGSKQQYRSLSDMYKQEVDNFASLRDAEQRQIQELIEQLGKEYEQFQQEIVEKTNGLDVKLKAEADSIYNFYRDLLASEEEKLNSNINFVKEEIRREEDKLSLTRKEYEEKKNTIENIHYQKLNDIKERILQCQTNIKNAEIEHHQYLAELNAQFEKENVVLQEQLKTQENEFAKKRNELDLNVEAFIKQLEDKKDQVALIQRSNNEEVLHLDNQIKELKNDHTIAIQEKQKLINDLQNELEHVNDKIQSVHEIREAERNKHEEKLREFELKREELTNAHYERVNEIKDKFQEKIELFEQQVLAKKEEMQAKYDESILKLQKDHEARVDEFKSKSAQFTQDLNKEIKATKSKIEAMEAEFENKMLQENGVLQDTTSSFNELKQSNATEIETIKRNHHEQLTKLKEVTQNSIDEIVRNIGEYTLNTNNHITNIRDEIAHLTDEEKNLVLQMSLLQEDFNARKNSLIELNSNQLQEHLQSINNFEQEIDQKRQEIRNAEESLTDLINQYKLIQDDENQKVSKLKNILANELDEQKREIENSISQLEVQKEERIDLLRAEYDLTRKTISNKLNSELVDIQHNIEDEKNRILQEQGELEASYANKLETNNQILNRIREQVKVLSVEFEKAEENHKNEISLLREDFEHRKAQLEYEAEIARESNLKQFNDLKADLDSKLNQVQIEKIQLKNSVDAKIKQQQAKKETIESFILDYERNNKIHEEDRQREIENYQAMVERLNANIDELNSDYENTKQSNQLKVEELLQMQKNVEEEINQIMATRGENYQKAIDQVTQEHENRIQEFINEEDAKQKELNSQNEEILNNFLTNFEEYKVHLDEQLSIKRSEITEFIRLEDEKLENEKTKFESIMLAMEKEEETRIEERNAEKENFKKYWDDSLDTIRKRIKDATDKMLEQEKEIRNHYNPQIEQLSFENEELKNQEVQISQAIHELEEKFEQRKFENDQKRRQYEEECTQNIANIERLIKDRQEQINSIKQAMDNEANRFVQIRQQEEDKLKTSLQSKEAILQDERAKVNEIIDKQQKIFDKLAAKKMAAIEDENRRNNKILEKELRRVEKEKAFAGENFELTMDELDQLIREKEKRYESLLNEQIAKNDAYIQEYKETVRKRQAIDERNDSVELETVAHLRDQLLENEKIAQDELQENLDETKSKYLQDIYSLQEKNGQILKEITGLRREYESLNATYRSNDDTISFKDVFDAFEDKLNMRKNRLNELEKEEQELRQEKANQHVEQSDVYDQMIQKHRQALAHIDQEIENEQNRLVEFEGQMSERRRLQKEMEIDNKNLFAKKLNYLKEKMLDN</sequence>
<feature type="region of interest" description="Disordered" evidence="2">
    <location>
        <begin position="83"/>
        <end position="107"/>
    </location>
</feature>
<evidence type="ECO:0000313" key="3">
    <source>
        <dbReference type="EMBL" id="SJZ91493.1"/>
    </source>
</evidence>
<feature type="coiled-coil region" evidence="1">
    <location>
        <begin position="173"/>
        <end position="229"/>
    </location>
</feature>
<feature type="coiled-coil region" evidence="1">
    <location>
        <begin position="1214"/>
        <end position="1320"/>
    </location>
</feature>
<name>A0A1T4PIX7_9FIRM</name>
<feature type="coiled-coil region" evidence="1">
    <location>
        <begin position="785"/>
        <end position="1140"/>
    </location>
</feature>
<keyword evidence="1" id="KW-0175">Coiled coil</keyword>
<feature type="compositionally biased region" description="Basic and acidic residues" evidence="2">
    <location>
        <begin position="92"/>
        <end position="105"/>
    </location>
</feature>
<dbReference type="EMBL" id="FUWY01000006">
    <property type="protein sequence ID" value="SJZ91493.1"/>
    <property type="molecule type" value="Genomic_DNA"/>
</dbReference>
<feature type="coiled-coil region" evidence="1">
    <location>
        <begin position="266"/>
        <end position="376"/>
    </location>
</feature>
<evidence type="ECO:0000313" key="4">
    <source>
        <dbReference type="Proteomes" id="UP000243297"/>
    </source>
</evidence>
<keyword evidence="4" id="KW-1185">Reference proteome</keyword>